<comment type="caution">
    <text evidence="7">The sequence shown here is derived from an EMBL/GenBank/DDBJ whole genome shotgun (WGS) entry which is preliminary data.</text>
</comment>
<dbReference type="AlphaFoldDB" id="A0A839UTS7"/>
<evidence type="ECO:0000256" key="1">
    <source>
        <dbReference type="ARBA" id="ARBA00004651"/>
    </source>
</evidence>
<feature type="transmembrane region" description="Helical" evidence="6">
    <location>
        <begin position="81"/>
        <end position="98"/>
    </location>
</feature>
<evidence type="ECO:0000256" key="4">
    <source>
        <dbReference type="ARBA" id="ARBA00022989"/>
    </source>
</evidence>
<evidence type="ECO:0000256" key="3">
    <source>
        <dbReference type="ARBA" id="ARBA00022692"/>
    </source>
</evidence>
<gene>
    <name evidence="7" type="ORF">FHS30_003042</name>
</gene>
<dbReference type="Pfam" id="PF03899">
    <property type="entry name" value="ATP-synt_I"/>
    <property type="match status" value="1"/>
</dbReference>
<feature type="transmembrane region" description="Helical" evidence="6">
    <location>
        <begin position="12"/>
        <end position="30"/>
    </location>
</feature>
<keyword evidence="3 6" id="KW-0812">Transmembrane</keyword>
<evidence type="ECO:0000313" key="8">
    <source>
        <dbReference type="Proteomes" id="UP000559987"/>
    </source>
</evidence>
<protein>
    <submittedName>
        <fullName evidence="7">ATP synthase protein I</fullName>
    </submittedName>
</protein>
<dbReference type="Proteomes" id="UP000559987">
    <property type="component" value="Unassembled WGS sequence"/>
</dbReference>
<evidence type="ECO:0000313" key="7">
    <source>
        <dbReference type="EMBL" id="MBB3169829.1"/>
    </source>
</evidence>
<evidence type="ECO:0000256" key="2">
    <source>
        <dbReference type="ARBA" id="ARBA00022475"/>
    </source>
</evidence>
<proteinExistence type="predicted"/>
<dbReference type="RefSeq" id="WP_221197326.1">
    <property type="nucleotide sequence ID" value="NZ_JACHXZ010000004.1"/>
</dbReference>
<keyword evidence="5 6" id="KW-0472">Membrane</keyword>
<sequence>MASKYKPPILQWLGIELTLLALLTAVAGFVDVASSSIWVSCLLGGMVAIVPHAYFAGLAWRFSGARAAPWVVRSFYRGESGKFVLTLVGFGLIFGSPLPVQPLVLFTTYCLFLAIQVGLAARQA</sequence>
<keyword evidence="8" id="KW-1185">Reference proteome</keyword>
<dbReference type="GO" id="GO:0005886">
    <property type="term" value="C:plasma membrane"/>
    <property type="evidence" value="ECO:0007669"/>
    <property type="project" value="UniProtKB-SubCell"/>
</dbReference>
<evidence type="ECO:0000256" key="5">
    <source>
        <dbReference type="ARBA" id="ARBA00023136"/>
    </source>
</evidence>
<name>A0A839UTS7_9GAMM</name>
<comment type="subcellular location">
    <subcellularLocation>
        <location evidence="1">Cell membrane</location>
        <topology evidence="1">Multi-pass membrane protein</topology>
    </subcellularLocation>
</comment>
<dbReference type="EMBL" id="JACHXZ010000004">
    <property type="protein sequence ID" value="MBB3169829.1"/>
    <property type="molecule type" value="Genomic_DNA"/>
</dbReference>
<evidence type="ECO:0000256" key="6">
    <source>
        <dbReference type="SAM" id="Phobius"/>
    </source>
</evidence>
<dbReference type="InterPro" id="IPR005598">
    <property type="entry name" value="ATP_synth_I"/>
</dbReference>
<organism evidence="7 8">
    <name type="scientific">Simiduia aestuariiviva</name>
    <dbReference type="NCBI Taxonomy" id="1510459"/>
    <lineage>
        <taxon>Bacteria</taxon>
        <taxon>Pseudomonadati</taxon>
        <taxon>Pseudomonadota</taxon>
        <taxon>Gammaproteobacteria</taxon>
        <taxon>Cellvibrionales</taxon>
        <taxon>Cellvibrionaceae</taxon>
        <taxon>Simiduia</taxon>
    </lineage>
</organism>
<reference evidence="7 8" key="1">
    <citation type="submission" date="2020-08" db="EMBL/GenBank/DDBJ databases">
        <title>Genomic Encyclopedia of Type Strains, Phase III (KMG-III): the genomes of soil and plant-associated and newly described type strains.</title>
        <authorList>
            <person name="Whitman W."/>
        </authorList>
    </citation>
    <scope>NUCLEOTIDE SEQUENCE [LARGE SCALE GENOMIC DNA]</scope>
    <source>
        <strain evidence="7 8">CECT 8571</strain>
    </source>
</reference>
<accession>A0A839UTS7</accession>
<feature type="transmembrane region" description="Helical" evidence="6">
    <location>
        <begin position="36"/>
        <end position="60"/>
    </location>
</feature>
<keyword evidence="2" id="KW-1003">Cell membrane</keyword>
<keyword evidence="4 6" id="KW-1133">Transmembrane helix</keyword>